<name>A0AAD6ZTX7_9AGAR</name>
<keyword evidence="3" id="KW-1185">Reference proteome</keyword>
<dbReference type="Proteomes" id="UP001218218">
    <property type="component" value="Unassembled WGS sequence"/>
</dbReference>
<evidence type="ECO:0000259" key="1">
    <source>
        <dbReference type="Pfam" id="PF18718"/>
    </source>
</evidence>
<evidence type="ECO:0000313" key="2">
    <source>
        <dbReference type="EMBL" id="KAJ7339282.1"/>
    </source>
</evidence>
<evidence type="ECO:0000313" key="3">
    <source>
        <dbReference type="Proteomes" id="UP001218218"/>
    </source>
</evidence>
<feature type="domain" description="CxC5 like cysteine cluster associated with KDZ" evidence="1">
    <location>
        <begin position="100"/>
        <end position="149"/>
    </location>
</feature>
<reference evidence="2" key="1">
    <citation type="submission" date="2023-03" db="EMBL/GenBank/DDBJ databases">
        <title>Massive genome expansion in bonnet fungi (Mycena s.s.) driven by repeated elements and novel gene families across ecological guilds.</title>
        <authorList>
            <consortium name="Lawrence Berkeley National Laboratory"/>
            <person name="Harder C.B."/>
            <person name="Miyauchi S."/>
            <person name="Viragh M."/>
            <person name="Kuo A."/>
            <person name="Thoen E."/>
            <person name="Andreopoulos B."/>
            <person name="Lu D."/>
            <person name="Skrede I."/>
            <person name="Drula E."/>
            <person name="Henrissat B."/>
            <person name="Morin E."/>
            <person name="Kohler A."/>
            <person name="Barry K."/>
            <person name="LaButti K."/>
            <person name="Morin E."/>
            <person name="Salamov A."/>
            <person name="Lipzen A."/>
            <person name="Mereny Z."/>
            <person name="Hegedus B."/>
            <person name="Baldrian P."/>
            <person name="Stursova M."/>
            <person name="Weitz H."/>
            <person name="Taylor A."/>
            <person name="Grigoriev I.V."/>
            <person name="Nagy L.G."/>
            <person name="Martin F."/>
            <person name="Kauserud H."/>
        </authorList>
    </citation>
    <scope>NUCLEOTIDE SEQUENCE</scope>
    <source>
        <strain evidence="2">CBHHK002</strain>
    </source>
</reference>
<sequence>MSFFSAARRDPALPDLSFTHVSTFIHLLSVLKDDILLCQPHHVPINTPPPLLPPSIHLFVSNAADIPYDLIPSLWLSVQDDIWALSNTKLSSTEQDLFCGKRYYYQNTPKYIQVGEHQFVERKLAGLWVTMMLLSLTSATNCATTYNMALSEQQERDFGTCGWQFGCKLTNKYVWDTFVLLTLLDYHDCKGTRLQAPHDSKQRTCFTEEMRTRNREVIELGQDKIAHCCNKCMCVWTAPDGSQCDKQVAIGHIHFDHICSIVGCNMPINPGYKFCAEPVHHKMEQLHFEQGKAAFTLRDRLQQHRQCHLHNTIAAFEDNEKDGEWYEEGADNLCEATKSAEGNHKFKALFGGVCTHNEQILVCPCGVIVSHVTFYNAEAVSNVLIHVQKTFSMPRQVLSNPKWWAWFLNVGMSIDVFHFLNKHKTTHWFCQEHFNPAKLPQLMGTDGKWFFNTLIAEQTNIWLGAYHSMCWEMLPIKYNFFFDNMVRLCNEVTIAKLSVDGHNPCVCVA</sequence>
<accession>A0AAD6ZTX7</accession>
<dbReference type="Pfam" id="PF18718">
    <property type="entry name" value="CxC5"/>
    <property type="match status" value="1"/>
</dbReference>
<dbReference type="EMBL" id="JARIHO010000028">
    <property type="protein sequence ID" value="KAJ7339282.1"/>
    <property type="molecule type" value="Genomic_DNA"/>
</dbReference>
<protein>
    <recommendedName>
        <fullName evidence="1">CxC5 like cysteine cluster associated with KDZ domain-containing protein</fullName>
    </recommendedName>
</protein>
<dbReference type="AlphaFoldDB" id="A0AAD6ZTX7"/>
<proteinExistence type="predicted"/>
<organism evidence="2 3">
    <name type="scientific">Mycena albidolilacea</name>
    <dbReference type="NCBI Taxonomy" id="1033008"/>
    <lineage>
        <taxon>Eukaryota</taxon>
        <taxon>Fungi</taxon>
        <taxon>Dikarya</taxon>
        <taxon>Basidiomycota</taxon>
        <taxon>Agaricomycotina</taxon>
        <taxon>Agaricomycetes</taxon>
        <taxon>Agaricomycetidae</taxon>
        <taxon>Agaricales</taxon>
        <taxon>Marasmiineae</taxon>
        <taxon>Mycenaceae</taxon>
        <taxon>Mycena</taxon>
    </lineage>
</organism>
<dbReference type="InterPro" id="IPR041539">
    <property type="entry name" value="CxC5"/>
</dbReference>
<gene>
    <name evidence="2" type="ORF">DFH08DRAFT_964309</name>
</gene>
<comment type="caution">
    <text evidence="2">The sequence shown here is derived from an EMBL/GenBank/DDBJ whole genome shotgun (WGS) entry which is preliminary data.</text>
</comment>